<reference evidence="1" key="1">
    <citation type="journal article" date="2014" name="Int. J. Syst. Evol. Microbiol.">
        <title>Complete genome sequence of Corynebacterium casei LMG S-19264T (=DSM 44701T), isolated from a smear-ripened cheese.</title>
        <authorList>
            <consortium name="US DOE Joint Genome Institute (JGI-PGF)"/>
            <person name="Walter F."/>
            <person name="Albersmeier A."/>
            <person name="Kalinowski J."/>
            <person name="Ruckert C."/>
        </authorList>
    </citation>
    <scope>NUCLEOTIDE SEQUENCE</scope>
    <source>
        <strain evidence="1">CGMCC 1.15320</strain>
    </source>
</reference>
<keyword evidence="2" id="KW-1185">Reference proteome</keyword>
<dbReference type="AlphaFoldDB" id="A0A916RL35"/>
<sequence length="91" mass="10302">MIEKAWTAIKDWFCGTKVGAAKDCLLKLYSAESTDAEKLSAFRELKNLAAEPYQKHFVERQEPSHLSIWLFIGPDAAIIQHDLVLDDPKQA</sequence>
<protein>
    <submittedName>
        <fullName evidence="1">Uncharacterized protein</fullName>
    </submittedName>
</protein>
<evidence type="ECO:0000313" key="1">
    <source>
        <dbReference type="EMBL" id="GGA60232.1"/>
    </source>
</evidence>
<name>A0A916RL35_9HYPH</name>
<accession>A0A916RL35</accession>
<organism evidence="1 2">
    <name type="scientific">Nitratireductor aestuarii</name>
    <dbReference type="NCBI Taxonomy" id="1735103"/>
    <lineage>
        <taxon>Bacteria</taxon>
        <taxon>Pseudomonadati</taxon>
        <taxon>Pseudomonadota</taxon>
        <taxon>Alphaproteobacteria</taxon>
        <taxon>Hyphomicrobiales</taxon>
        <taxon>Phyllobacteriaceae</taxon>
        <taxon>Nitratireductor</taxon>
    </lineage>
</organism>
<dbReference type="EMBL" id="BMIF01000003">
    <property type="protein sequence ID" value="GGA60232.1"/>
    <property type="molecule type" value="Genomic_DNA"/>
</dbReference>
<comment type="caution">
    <text evidence="1">The sequence shown here is derived from an EMBL/GenBank/DDBJ whole genome shotgun (WGS) entry which is preliminary data.</text>
</comment>
<evidence type="ECO:0000313" key="2">
    <source>
        <dbReference type="Proteomes" id="UP000636264"/>
    </source>
</evidence>
<dbReference type="Gene3D" id="3.30.2440.10">
    <property type="entry name" value="Secreted effector protein SifA"/>
    <property type="match status" value="1"/>
</dbReference>
<reference evidence="1" key="2">
    <citation type="submission" date="2020-09" db="EMBL/GenBank/DDBJ databases">
        <authorList>
            <person name="Sun Q."/>
            <person name="Zhou Y."/>
        </authorList>
    </citation>
    <scope>NUCLEOTIDE SEQUENCE</scope>
    <source>
        <strain evidence="1">CGMCC 1.15320</strain>
    </source>
</reference>
<dbReference type="Proteomes" id="UP000636264">
    <property type="component" value="Unassembled WGS sequence"/>
</dbReference>
<proteinExistence type="predicted"/>
<gene>
    <name evidence="1" type="ORF">GCM10011385_12370</name>
</gene>